<gene>
    <name evidence="1" type="ORF">RGLFYP36_01767</name>
</gene>
<organism evidence="1">
    <name type="scientific">Mediterraneibacter gnavus</name>
    <name type="common">Ruminococcus gnavus</name>
    <dbReference type="NCBI Taxonomy" id="33038"/>
    <lineage>
        <taxon>Bacteria</taxon>
        <taxon>Bacillati</taxon>
        <taxon>Bacillota</taxon>
        <taxon>Clostridia</taxon>
        <taxon>Lachnospirales</taxon>
        <taxon>Lachnospiraceae</taxon>
        <taxon>Mediterraneibacter</taxon>
    </lineage>
</organism>
<dbReference type="AlphaFoldDB" id="A0A6N3FBP1"/>
<sequence>MDSERIILGSGKLYCMVFTGGIPEDTAIETDTNQLAHIKGGASLEYTAETYTAKDDLGVVQKTVLTSEDVTLKAGLLTWCAKTLEKLCATARVTETAKKRTVKIGGIKNQNNKKYLIRFLHEDSEDGNIRVTIVGRNEAGFSFTFAKDAESTIEPQFKAHPLDKDGTLLIFDEDIVTEV</sequence>
<evidence type="ECO:0000313" key="1">
    <source>
        <dbReference type="EMBL" id="VYU49316.1"/>
    </source>
</evidence>
<reference evidence="1" key="1">
    <citation type="submission" date="2019-11" db="EMBL/GenBank/DDBJ databases">
        <authorList>
            <person name="Feng L."/>
        </authorList>
    </citation>
    <scope>NUCLEOTIDE SEQUENCE</scope>
    <source>
        <strain evidence="1">RgnavusLFYP36</strain>
    </source>
</reference>
<proteinExistence type="predicted"/>
<evidence type="ECO:0008006" key="2">
    <source>
        <dbReference type="Google" id="ProtNLM"/>
    </source>
</evidence>
<dbReference type="EMBL" id="CACRUU010000084">
    <property type="protein sequence ID" value="VYU49316.1"/>
    <property type="molecule type" value="Genomic_DNA"/>
</dbReference>
<dbReference type="RefSeq" id="WP_156734485.1">
    <property type="nucleotide sequence ID" value="NZ_CACRUU010000084.1"/>
</dbReference>
<name>A0A6N3FBP1_MEDGN</name>
<accession>A0A6N3FBP1</accession>
<protein>
    <recommendedName>
        <fullName evidence="2">Phage tail protein</fullName>
    </recommendedName>
</protein>